<dbReference type="AlphaFoldDB" id="X0TE20"/>
<dbReference type="InterPro" id="IPR011330">
    <property type="entry name" value="Glyco_hydro/deAcase_b/a-brl"/>
</dbReference>
<name>X0TE20_9ZZZZ</name>
<organism evidence="1">
    <name type="scientific">marine sediment metagenome</name>
    <dbReference type="NCBI Taxonomy" id="412755"/>
    <lineage>
        <taxon>unclassified sequences</taxon>
        <taxon>metagenomes</taxon>
        <taxon>ecological metagenomes</taxon>
    </lineage>
</organism>
<accession>X0TE20</accession>
<reference evidence="1" key="1">
    <citation type="journal article" date="2014" name="Front. Microbiol.">
        <title>High frequency of phylogenetically diverse reductive dehalogenase-homologous genes in deep subseafloor sedimentary metagenomes.</title>
        <authorList>
            <person name="Kawai M."/>
            <person name="Futagami T."/>
            <person name="Toyoda A."/>
            <person name="Takaki Y."/>
            <person name="Nishi S."/>
            <person name="Hori S."/>
            <person name="Arai W."/>
            <person name="Tsubouchi T."/>
            <person name="Morono Y."/>
            <person name="Uchiyama I."/>
            <person name="Ito T."/>
            <person name="Fujiyama A."/>
            <person name="Inagaki F."/>
            <person name="Takami H."/>
        </authorList>
    </citation>
    <scope>NUCLEOTIDE SEQUENCE</scope>
    <source>
        <strain evidence="1">Expedition CK06-06</strain>
    </source>
</reference>
<gene>
    <name evidence="1" type="ORF">S01H1_13238</name>
</gene>
<dbReference type="SUPFAM" id="SSF88713">
    <property type="entry name" value="Glycoside hydrolase/deacetylase"/>
    <property type="match status" value="1"/>
</dbReference>
<protein>
    <submittedName>
        <fullName evidence="1">Uncharacterized protein</fullName>
    </submittedName>
</protein>
<proteinExistence type="predicted"/>
<feature type="non-terminal residue" evidence="1">
    <location>
        <position position="1"/>
    </location>
</feature>
<dbReference type="GO" id="GO:0005975">
    <property type="term" value="P:carbohydrate metabolic process"/>
    <property type="evidence" value="ECO:0007669"/>
    <property type="project" value="InterPro"/>
</dbReference>
<comment type="caution">
    <text evidence="1">The sequence shown here is derived from an EMBL/GenBank/DDBJ whole genome shotgun (WGS) entry which is preliminary data.</text>
</comment>
<sequence length="279" mass="31148">AKLNMDATCIENSFDKIRSWWNNNFIFVPPGIIVTGGPSDHQWHWWKYVYRDYQFQVTHGRTNLLFQTPLHYYAGIEPYDAASYSVETTKQRLQNSATSGNLVVLTWHNVSPAMPSPSKPEDLEAVIAEAKSLGYQFVTLATAASIIRQEAGKDAAICFFQDTLTANTTSSLDDCIPVNMTGYTRLALTAECKFADMASGDNMLVQIFSCPEPSITSYGKPAFYDTAPFYQFEISFIQNSTEKKTVELNPTARFVKVRVTNQDTSNAISNVKIIATLGK</sequence>
<dbReference type="EMBL" id="BARS01006831">
    <property type="protein sequence ID" value="GAF74310.1"/>
    <property type="molecule type" value="Genomic_DNA"/>
</dbReference>
<evidence type="ECO:0000313" key="1">
    <source>
        <dbReference type="EMBL" id="GAF74310.1"/>
    </source>
</evidence>